<keyword evidence="2" id="KW-1185">Reference proteome</keyword>
<organism evidence="1 2">
    <name type="scientific">Phytophthora rubi</name>
    <dbReference type="NCBI Taxonomy" id="129364"/>
    <lineage>
        <taxon>Eukaryota</taxon>
        <taxon>Sar</taxon>
        <taxon>Stramenopiles</taxon>
        <taxon>Oomycota</taxon>
        <taxon>Peronosporomycetes</taxon>
        <taxon>Peronosporales</taxon>
        <taxon>Peronosporaceae</taxon>
        <taxon>Phytophthora</taxon>
    </lineage>
</organism>
<evidence type="ECO:0000313" key="2">
    <source>
        <dbReference type="Proteomes" id="UP000434957"/>
    </source>
</evidence>
<evidence type="ECO:0000313" key="1">
    <source>
        <dbReference type="EMBL" id="KAE9353998.1"/>
    </source>
</evidence>
<gene>
    <name evidence="1" type="ORF">PR003_g3593</name>
</gene>
<evidence type="ECO:0008006" key="3">
    <source>
        <dbReference type="Google" id="ProtNLM"/>
    </source>
</evidence>
<reference evidence="1 2" key="1">
    <citation type="submission" date="2018-08" db="EMBL/GenBank/DDBJ databases">
        <title>Genomic investigation of the strawberry pathogen Phytophthora fragariae indicates pathogenicity is determined by transcriptional variation in three key races.</title>
        <authorList>
            <person name="Adams T.M."/>
            <person name="Armitage A.D."/>
            <person name="Sobczyk M.K."/>
            <person name="Bates H.J."/>
            <person name="Dunwell J.M."/>
            <person name="Nellist C.F."/>
            <person name="Harrison R.J."/>
        </authorList>
    </citation>
    <scope>NUCLEOTIDE SEQUENCE [LARGE SCALE GENOMIC DNA]</scope>
    <source>
        <strain evidence="1 2">SCRP333</strain>
    </source>
</reference>
<name>A0A6A4FXA9_9STRA</name>
<dbReference type="Gene3D" id="2.40.70.10">
    <property type="entry name" value="Acid Proteases"/>
    <property type="match status" value="1"/>
</dbReference>
<sequence>MRALVMGAVNNVRTKILLGTGGGNVSAVTESFAKKLRLGRLANAGLNIDVQGIGNSKVETTTRAMVNMTLGWEVVYRFEVWMLDHHAGVDVILGTGFMIPAGIPLDLFNSNAKLPDEIEINLVKSASARGDSNYGEAISGGAAETMNVSSRFTAEFRLQRRPPDEATYELWVMRVNKLVPTVRFTQKRRPSRVLQTNTGGKPGSCTARFPVIQWIPHKLLPLTEAYARVNLKKYRDWQVVAYDAAVDRDLLKK</sequence>
<dbReference type="EMBL" id="QXFT01000127">
    <property type="protein sequence ID" value="KAE9353998.1"/>
    <property type="molecule type" value="Genomic_DNA"/>
</dbReference>
<dbReference type="Proteomes" id="UP000434957">
    <property type="component" value="Unassembled WGS sequence"/>
</dbReference>
<accession>A0A6A4FXA9</accession>
<proteinExistence type="predicted"/>
<protein>
    <recommendedName>
        <fullName evidence="3">Peptidase A2 domain-containing protein</fullName>
    </recommendedName>
</protein>
<dbReference type="Pfam" id="PF13650">
    <property type="entry name" value="Asp_protease_2"/>
    <property type="match status" value="1"/>
</dbReference>
<comment type="caution">
    <text evidence="1">The sequence shown here is derived from an EMBL/GenBank/DDBJ whole genome shotgun (WGS) entry which is preliminary data.</text>
</comment>
<dbReference type="InterPro" id="IPR021109">
    <property type="entry name" value="Peptidase_aspartic_dom_sf"/>
</dbReference>
<dbReference type="AlphaFoldDB" id="A0A6A4FXA9"/>